<evidence type="ECO:0000313" key="2">
    <source>
        <dbReference type="EMBL" id="MBX70876.1"/>
    </source>
</evidence>
<dbReference type="EMBL" id="GGEC01090392">
    <property type="protein sequence ID" value="MBX70876.1"/>
    <property type="molecule type" value="Transcribed_RNA"/>
</dbReference>
<proteinExistence type="predicted"/>
<accession>A0A2P2QV49</accession>
<protein>
    <submittedName>
        <fullName evidence="2">Uncharacterized protein</fullName>
    </submittedName>
</protein>
<organism evidence="2">
    <name type="scientific">Rhizophora mucronata</name>
    <name type="common">Asiatic mangrove</name>
    <dbReference type="NCBI Taxonomy" id="61149"/>
    <lineage>
        <taxon>Eukaryota</taxon>
        <taxon>Viridiplantae</taxon>
        <taxon>Streptophyta</taxon>
        <taxon>Embryophyta</taxon>
        <taxon>Tracheophyta</taxon>
        <taxon>Spermatophyta</taxon>
        <taxon>Magnoliopsida</taxon>
        <taxon>eudicotyledons</taxon>
        <taxon>Gunneridae</taxon>
        <taxon>Pentapetalae</taxon>
        <taxon>rosids</taxon>
        <taxon>fabids</taxon>
        <taxon>Malpighiales</taxon>
        <taxon>Rhizophoraceae</taxon>
        <taxon>Rhizophora</taxon>
    </lineage>
</organism>
<dbReference type="AlphaFoldDB" id="A0A2P2QV49"/>
<keyword evidence="1" id="KW-0472">Membrane</keyword>
<keyword evidence="1" id="KW-0812">Transmembrane</keyword>
<reference evidence="2" key="1">
    <citation type="submission" date="2018-02" db="EMBL/GenBank/DDBJ databases">
        <title>Rhizophora mucronata_Transcriptome.</title>
        <authorList>
            <person name="Meera S.P."/>
            <person name="Sreeshan A."/>
            <person name="Augustine A."/>
        </authorList>
    </citation>
    <scope>NUCLEOTIDE SEQUENCE</scope>
    <source>
        <tissue evidence="2">Leaf</tissue>
    </source>
</reference>
<sequence>MLAGLVCTNSPISFSPIIYLCCLVFACGPVSVSMYQNYMALIASRNMLKS</sequence>
<keyword evidence="1" id="KW-1133">Transmembrane helix</keyword>
<name>A0A2P2QV49_RHIMU</name>
<feature type="transmembrane region" description="Helical" evidence="1">
    <location>
        <begin position="12"/>
        <end position="35"/>
    </location>
</feature>
<evidence type="ECO:0000256" key="1">
    <source>
        <dbReference type="SAM" id="Phobius"/>
    </source>
</evidence>